<dbReference type="EMBL" id="BSOK01000025">
    <property type="protein sequence ID" value="GLR29321.1"/>
    <property type="molecule type" value="Genomic_DNA"/>
</dbReference>
<evidence type="ECO:0000256" key="1">
    <source>
        <dbReference type="ARBA" id="ARBA00023015"/>
    </source>
</evidence>
<dbReference type="InterPro" id="IPR001845">
    <property type="entry name" value="HTH_ArsR_DNA-bd_dom"/>
</dbReference>
<dbReference type="NCBIfam" id="NF033788">
    <property type="entry name" value="HTH_metalloreg"/>
    <property type="match status" value="1"/>
</dbReference>
<dbReference type="Gene3D" id="1.10.10.10">
    <property type="entry name" value="Winged helix-like DNA-binding domain superfamily/Winged helix DNA-binding domain"/>
    <property type="match status" value="1"/>
</dbReference>
<keyword evidence="8" id="KW-1185">Reference proteome</keyword>
<reference evidence="5" key="1">
    <citation type="journal article" date="2014" name="Int. J. Syst. Evol. Microbiol.">
        <title>Complete genome of a new Firmicutes species belonging to the dominant human colonic microbiota ('Ruminococcus bicirculans') reveals two chromosomes and a selective capacity to utilize plant glucans.</title>
        <authorList>
            <consortium name="NISC Comparative Sequencing Program"/>
            <person name="Wegmann U."/>
            <person name="Louis P."/>
            <person name="Goesmann A."/>
            <person name="Henrissat B."/>
            <person name="Duncan S.H."/>
            <person name="Flint H.J."/>
        </authorList>
    </citation>
    <scope>NUCLEOTIDE SEQUENCE</scope>
    <source>
        <strain evidence="5">NBRC 103191</strain>
    </source>
</reference>
<dbReference type="InterPro" id="IPR036390">
    <property type="entry name" value="WH_DNA-bd_sf"/>
</dbReference>
<evidence type="ECO:0000256" key="3">
    <source>
        <dbReference type="ARBA" id="ARBA00023163"/>
    </source>
</evidence>
<dbReference type="PANTHER" id="PTHR43132">
    <property type="entry name" value="ARSENICAL RESISTANCE OPERON REPRESSOR ARSR-RELATED"/>
    <property type="match status" value="1"/>
</dbReference>
<dbReference type="InterPro" id="IPR011991">
    <property type="entry name" value="ArsR-like_HTH"/>
</dbReference>
<keyword evidence="1" id="KW-0805">Transcription regulation</keyword>
<dbReference type="Pfam" id="PF01022">
    <property type="entry name" value="HTH_5"/>
    <property type="match status" value="1"/>
</dbReference>
<evidence type="ECO:0000313" key="5">
    <source>
        <dbReference type="EMBL" id="GLR29321.1"/>
    </source>
</evidence>
<dbReference type="GO" id="GO:0003677">
    <property type="term" value="F:DNA binding"/>
    <property type="evidence" value="ECO:0007669"/>
    <property type="project" value="UniProtKB-KW"/>
</dbReference>
<dbReference type="SUPFAM" id="SSF46785">
    <property type="entry name" value="Winged helix' DNA-binding domain"/>
    <property type="match status" value="1"/>
</dbReference>
<reference evidence="8" key="3">
    <citation type="journal article" date="2019" name="Int. J. Syst. Evol. Microbiol.">
        <title>The Global Catalogue of Microorganisms (GCM) 10K type strain sequencing project: providing services to taxonomists for standard genome sequencing and annotation.</title>
        <authorList>
            <consortium name="The Broad Institute Genomics Platform"/>
            <consortium name="The Broad Institute Genome Sequencing Center for Infectious Disease"/>
            <person name="Wu L."/>
            <person name="Ma J."/>
        </authorList>
    </citation>
    <scope>NUCLEOTIDE SEQUENCE [LARGE SCALE GENOMIC DNA]</scope>
    <source>
        <strain evidence="8">NBRC 103191</strain>
    </source>
</reference>
<dbReference type="PROSITE" id="PS50987">
    <property type="entry name" value="HTH_ARSR_2"/>
    <property type="match status" value="1"/>
</dbReference>
<dbReference type="AlphaFoldDB" id="A0A1G6WSN4"/>
<dbReference type="PANTHER" id="PTHR43132:SF2">
    <property type="entry name" value="ARSENICAL RESISTANCE OPERON REPRESSOR ARSR-RELATED"/>
    <property type="match status" value="1"/>
</dbReference>
<gene>
    <name evidence="5" type="ORF">GCM10007915_15590</name>
    <name evidence="6" type="ORF">SAMN05660405_01070</name>
</gene>
<evidence type="ECO:0000256" key="2">
    <source>
        <dbReference type="ARBA" id="ARBA00023125"/>
    </source>
</evidence>
<evidence type="ECO:0000313" key="6">
    <source>
        <dbReference type="EMBL" id="SDD68892.1"/>
    </source>
</evidence>
<dbReference type="GO" id="GO:0003700">
    <property type="term" value="F:DNA-binding transcription factor activity"/>
    <property type="evidence" value="ECO:0007669"/>
    <property type="project" value="InterPro"/>
</dbReference>
<evidence type="ECO:0000313" key="7">
    <source>
        <dbReference type="Proteomes" id="UP000198501"/>
    </source>
</evidence>
<reference evidence="6 7" key="2">
    <citation type="submission" date="2016-10" db="EMBL/GenBank/DDBJ databases">
        <authorList>
            <person name="de Groot N.N."/>
        </authorList>
    </citation>
    <scope>NUCLEOTIDE SEQUENCE [LARGE SCALE GENOMIC DNA]</scope>
    <source>
        <strain evidence="6 7">DSM 23406</strain>
    </source>
</reference>
<name>A0A1G6WSN4_9GAMM</name>
<dbReference type="Proteomes" id="UP001156645">
    <property type="component" value="Unassembled WGS sequence"/>
</dbReference>
<reference evidence="5" key="4">
    <citation type="submission" date="2023-01" db="EMBL/GenBank/DDBJ databases">
        <title>Draft genome sequence of Psychrobacter pacificensis strain NBRC 103191.</title>
        <authorList>
            <person name="Sun Q."/>
            <person name="Mori K."/>
        </authorList>
    </citation>
    <scope>NUCLEOTIDE SEQUENCE</scope>
    <source>
        <strain evidence="5">NBRC 103191</strain>
    </source>
</reference>
<keyword evidence="2" id="KW-0238">DNA-binding</keyword>
<dbReference type="SMART" id="SM00418">
    <property type="entry name" value="HTH_ARSR"/>
    <property type="match status" value="1"/>
</dbReference>
<protein>
    <submittedName>
        <fullName evidence="6">Transcriptional regulator, ArsR family</fullName>
    </submittedName>
</protein>
<accession>A0A1G6WSN4</accession>
<sequence length="157" mass="17445">MWRDIIDNEPYVIENNMAVTALLYKELILATSISSMSTSTHSANHDTSSDSADFSSIDLAKQMQQASMQASQLLKSLSHPDRLLLLCQLTQGEYCVGELEGLVGVGQPSLSQQLGILRKDELVATRREGKQIYYRIASDDALAVLDLLYQRFCAKTE</sequence>
<evidence type="ECO:0000313" key="8">
    <source>
        <dbReference type="Proteomes" id="UP001156645"/>
    </source>
</evidence>
<dbReference type="CDD" id="cd00090">
    <property type="entry name" value="HTH_ARSR"/>
    <property type="match status" value="1"/>
</dbReference>
<keyword evidence="3" id="KW-0804">Transcription</keyword>
<dbReference type="Proteomes" id="UP000198501">
    <property type="component" value="Unassembled WGS sequence"/>
</dbReference>
<dbReference type="InterPro" id="IPR036388">
    <property type="entry name" value="WH-like_DNA-bd_sf"/>
</dbReference>
<proteinExistence type="predicted"/>
<feature type="domain" description="HTH arsR-type" evidence="4">
    <location>
        <begin position="62"/>
        <end position="157"/>
    </location>
</feature>
<dbReference type="PRINTS" id="PR00778">
    <property type="entry name" value="HTHARSR"/>
</dbReference>
<dbReference type="InterPro" id="IPR051011">
    <property type="entry name" value="Metal_resp_trans_reg"/>
</dbReference>
<dbReference type="EMBL" id="FNAL01000006">
    <property type="protein sequence ID" value="SDD68892.1"/>
    <property type="molecule type" value="Genomic_DNA"/>
</dbReference>
<organism evidence="6 7">
    <name type="scientific">Psychrobacter pacificensis</name>
    <dbReference type="NCBI Taxonomy" id="112002"/>
    <lineage>
        <taxon>Bacteria</taxon>
        <taxon>Pseudomonadati</taxon>
        <taxon>Pseudomonadota</taxon>
        <taxon>Gammaproteobacteria</taxon>
        <taxon>Moraxellales</taxon>
        <taxon>Moraxellaceae</taxon>
        <taxon>Psychrobacter</taxon>
    </lineage>
</organism>
<evidence type="ECO:0000259" key="4">
    <source>
        <dbReference type="PROSITE" id="PS50987"/>
    </source>
</evidence>